<evidence type="ECO:0000313" key="1">
    <source>
        <dbReference type="EMBL" id="EOY52094.1"/>
    </source>
</evidence>
<organism evidence="1 2">
    <name type="scientific">Streptomyces lividans 1326</name>
    <dbReference type="NCBI Taxonomy" id="1200984"/>
    <lineage>
        <taxon>Bacteria</taxon>
        <taxon>Bacillati</taxon>
        <taxon>Actinomycetota</taxon>
        <taxon>Actinomycetes</taxon>
        <taxon>Kitasatosporales</taxon>
        <taxon>Streptomycetaceae</taxon>
        <taxon>Streptomyces</taxon>
    </lineage>
</organism>
<gene>
    <name evidence="1" type="ORF">SLI_7390</name>
</gene>
<protein>
    <submittedName>
        <fullName evidence="1">Uncharacterized protein</fullName>
    </submittedName>
</protein>
<reference evidence="2" key="1">
    <citation type="journal article" date="2013" name="Genome Biol. Evol.">
        <title>The genome sequence of Streptomyces lividans 66 reveals a novel tRNA-dependent peptide biosynthetic system within a metal-related genomic island.</title>
        <authorList>
            <person name="Cruz-Morales P."/>
            <person name="Vijgenboom E."/>
            <person name="Iruegas-Bocardo F."/>
            <person name="Girard G."/>
            <person name="Yanez-Guerra L.A."/>
            <person name="Ramos-Aboites H.E."/>
            <person name="Pernodet J.L."/>
            <person name="Anne J."/>
            <person name="van Wezel G.P."/>
            <person name="Barona-Gomez F."/>
        </authorList>
    </citation>
    <scope>NUCLEOTIDE SEQUENCE [LARGE SCALE GENOMIC DNA]</scope>
    <source>
        <strain evidence="2">1326</strain>
    </source>
</reference>
<name>A0A7U9DXS5_STRLI</name>
<dbReference type="EMBL" id="CM001889">
    <property type="protein sequence ID" value="EOY52094.1"/>
    <property type="molecule type" value="Genomic_DNA"/>
</dbReference>
<proteinExistence type="predicted"/>
<sequence length="38" mass="4045">MLCLHTVVVTTHDGHSFQLSDRGSQSLWSRTAGSSSVG</sequence>
<dbReference type="AlphaFoldDB" id="A0A7U9DXS5"/>
<evidence type="ECO:0000313" key="2">
    <source>
        <dbReference type="Proteomes" id="UP000014062"/>
    </source>
</evidence>
<dbReference type="Proteomes" id="UP000014062">
    <property type="component" value="Chromosome"/>
</dbReference>
<accession>A0A7U9DXS5</accession>